<evidence type="ECO:0000313" key="2">
    <source>
        <dbReference type="Proteomes" id="UP000644010"/>
    </source>
</evidence>
<dbReference type="RefSeq" id="WP_186959428.1">
    <property type="nucleotide sequence ID" value="NZ_JACOOI010000010.1"/>
</dbReference>
<organism evidence="1 2">
    <name type="scientific">Parabacteroides segnis</name>
    <dbReference type="NCBI Taxonomy" id="2763058"/>
    <lineage>
        <taxon>Bacteria</taxon>
        <taxon>Pseudomonadati</taxon>
        <taxon>Bacteroidota</taxon>
        <taxon>Bacteroidia</taxon>
        <taxon>Bacteroidales</taxon>
        <taxon>Tannerellaceae</taxon>
        <taxon>Parabacteroides</taxon>
    </lineage>
</organism>
<accession>A0ABR7E0Y8</accession>
<sequence length="117" mass="13046">MKKTVILFFCMLVTFSVYSKIMDSRHIELQAKQAGSEALRSVIPVSALLERNVILLNFLNSPENVTVTVMDAEGNEILAEVYSSPQSVKLHEIKASGVYKLEVVYGDVCLYGDFVIE</sequence>
<dbReference type="Gene3D" id="2.60.40.3080">
    <property type="match status" value="1"/>
</dbReference>
<gene>
    <name evidence="1" type="ORF">H8S77_11110</name>
</gene>
<dbReference type="Proteomes" id="UP000644010">
    <property type="component" value="Unassembled WGS sequence"/>
</dbReference>
<protein>
    <submittedName>
        <fullName evidence="1">DUF3244 domain-containing protein</fullName>
    </submittedName>
</protein>
<evidence type="ECO:0000313" key="1">
    <source>
        <dbReference type="EMBL" id="MBC5643436.1"/>
    </source>
</evidence>
<comment type="caution">
    <text evidence="1">The sequence shown here is derived from an EMBL/GenBank/DDBJ whole genome shotgun (WGS) entry which is preliminary data.</text>
</comment>
<keyword evidence="2" id="KW-1185">Reference proteome</keyword>
<reference evidence="1 2" key="1">
    <citation type="submission" date="2020-08" db="EMBL/GenBank/DDBJ databases">
        <title>Genome public.</title>
        <authorList>
            <person name="Liu C."/>
            <person name="Sun Q."/>
        </authorList>
    </citation>
    <scope>NUCLEOTIDE SEQUENCE [LARGE SCALE GENOMIC DNA]</scope>
    <source>
        <strain evidence="1 2">BX2</strain>
    </source>
</reference>
<dbReference type="InterPro" id="IPR021638">
    <property type="entry name" value="DUF3244"/>
</dbReference>
<dbReference type="Pfam" id="PF11589">
    <property type="entry name" value="DUF3244"/>
    <property type="match status" value="1"/>
</dbReference>
<name>A0ABR7E0Y8_9BACT</name>
<proteinExistence type="predicted"/>
<dbReference type="EMBL" id="JACOOI010000010">
    <property type="protein sequence ID" value="MBC5643436.1"/>
    <property type="molecule type" value="Genomic_DNA"/>
</dbReference>